<reference evidence="2 3" key="1">
    <citation type="journal article" date="2024" name="G3 (Bethesda)">
        <title>Genome assembly of Hibiscus sabdariffa L. provides insights into metabolisms of medicinal natural products.</title>
        <authorList>
            <person name="Kim T."/>
        </authorList>
    </citation>
    <scope>NUCLEOTIDE SEQUENCE [LARGE SCALE GENOMIC DNA]</scope>
    <source>
        <strain evidence="2">TK-2024</strain>
        <tissue evidence="2">Old leaves</tissue>
    </source>
</reference>
<evidence type="ECO:0000256" key="1">
    <source>
        <dbReference type="SAM" id="MobiDB-lite"/>
    </source>
</evidence>
<name>A0ABR2GC74_9ROSI</name>
<feature type="compositionally biased region" description="Polar residues" evidence="1">
    <location>
        <begin position="1"/>
        <end position="29"/>
    </location>
</feature>
<dbReference type="PANTHER" id="PTHR47270">
    <property type="entry name" value="PROTEIN MLP1-LIKE"/>
    <property type="match status" value="1"/>
</dbReference>
<sequence length="98" mass="11477">MMKFNSMNSSCYKPSSKLSEGRRSQSNTSRKPHVEGEVVEKEKYELTKLYLEVELSDIQERYLQMSLKYAEFEAQREELVMKLKGVKSNKRSFSNPSN</sequence>
<evidence type="ECO:0000313" key="2">
    <source>
        <dbReference type="EMBL" id="KAK8600365.1"/>
    </source>
</evidence>
<proteinExistence type="predicted"/>
<dbReference type="EMBL" id="JBBPBM010000001">
    <property type="protein sequence ID" value="KAK8600365.1"/>
    <property type="molecule type" value="Genomic_DNA"/>
</dbReference>
<dbReference type="PANTHER" id="PTHR47270:SF3">
    <property type="entry name" value="HYPOTETICAL PROTEIN"/>
    <property type="match status" value="1"/>
</dbReference>
<evidence type="ECO:0000313" key="3">
    <source>
        <dbReference type="Proteomes" id="UP001472677"/>
    </source>
</evidence>
<gene>
    <name evidence="2" type="ORF">V6N12_050220</name>
</gene>
<protein>
    <submittedName>
        <fullName evidence="2">Uncharacterized protein</fullName>
    </submittedName>
</protein>
<accession>A0ABR2GC74</accession>
<comment type="caution">
    <text evidence="2">The sequence shown here is derived from an EMBL/GenBank/DDBJ whole genome shotgun (WGS) entry which is preliminary data.</text>
</comment>
<dbReference type="Proteomes" id="UP001472677">
    <property type="component" value="Unassembled WGS sequence"/>
</dbReference>
<feature type="region of interest" description="Disordered" evidence="1">
    <location>
        <begin position="1"/>
        <end position="38"/>
    </location>
</feature>
<keyword evidence="3" id="KW-1185">Reference proteome</keyword>
<organism evidence="2 3">
    <name type="scientific">Hibiscus sabdariffa</name>
    <name type="common">roselle</name>
    <dbReference type="NCBI Taxonomy" id="183260"/>
    <lineage>
        <taxon>Eukaryota</taxon>
        <taxon>Viridiplantae</taxon>
        <taxon>Streptophyta</taxon>
        <taxon>Embryophyta</taxon>
        <taxon>Tracheophyta</taxon>
        <taxon>Spermatophyta</taxon>
        <taxon>Magnoliopsida</taxon>
        <taxon>eudicotyledons</taxon>
        <taxon>Gunneridae</taxon>
        <taxon>Pentapetalae</taxon>
        <taxon>rosids</taxon>
        <taxon>malvids</taxon>
        <taxon>Malvales</taxon>
        <taxon>Malvaceae</taxon>
        <taxon>Malvoideae</taxon>
        <taxon>Hibiscus</taxon>
    </lineage>
</organism>